<sequence>MIRDQLAEHTTDPKLREKLFMSPDDLPQTQPRRICPATGQRCQRCGKLNHFSKVCRSAPIPTNPRLRSSSPSGPTTIHSVGSGANPFSTVELDGVCLPPLLDTAASRSLLNESLVRRLFPRQTIKASAEDLYGYGHTKIGMVGTTTFSVRYGCRALPAFTFQVSRHGANLLRIDLFCALGATRVLPY</sequence>
<evidence type="ECO:0000313" key="3">
    <source>
        <dbReference type="Proteomes" id="UP001314229"/>
    </source>
</evidence>
<dbReference type="AlphaFoldDB" id="A0AAV1PUF3"/>
<dbReference type="InterPro" id="IPR021109">
    <property type="entry name" value="Peptidase_aspartic_dom_sf"/>
</dbReference>
<dbReference type="Proteomes" id="UP001314229">
    <property type="component" value="Unassembled WGS sequence"/>
</dbReference>
<evidence type="ECO:0000256" key="1">
    <source>
        <dbReference type="SAM" id="MobiDB-lite"/>
    </source>
</evidence>
<proteinExistence type="predicted"/>
<protein>
    <submittedName>
        <fullName evidence="2">Uncharacterized protein LOC114461062</fullName>
    </submittedName>
</protein>
<feature type="region of interest" description="Disordered" evidence="1">
    <location>
        <begin position="60"/>
        <end position="81"/>
    </location>
</feature>
<accession>A0AAV1PUF3</accession>
<keyword evidence="3" id="KW-1185">Reference proteome</keyword>
<dbReference type="EMBL" id="CAWUFR010000246">
    <property type="protein sequence ID" value="CAK6974056.1"/>
    <property type="molecule type" value="Genomic_DNA"/>
</dbReference>
<feature type="compositionally biased region" description="Polar residues" evidence="1">
    <location>
        <begin position="65"/>
        <end position="79"/>
    </location>
</feature>
<evidence type="ECO:0000313" key="2">
    <source>
        <dbReference type="EMBL" id="CAK6974056.1"/>
    </source>
</evidence>
<dbReference type="SUPFAM" id="SSF50630">
    <property type="entry name" value="Acid proteases"/>
    <property type="match status" value="1"/>
</dbReference>
<reference evidence="2 3" key="1">
    <citation type="submission" date="2024-01" db="EMBL/GenBank/DDBJ databases">
        <authorList>
            <person name="Alioto T."/>
            <person name="Alioto T."/>
            <person name="Gomez Garrido J."/>
        </authorList>
    </citation>
    <scope>NUCLEOTIDE SEQUENCE [LARGE SCALE GENOMIC DNA]</scope>
</reference>
<organism evidence="2 3">
    <name type="scientific">Scomber scombrus</name>
    <name type="common">Atlantic mackerel</name>
    <name type="synonym">Scomber vernalis</name>
    <dbReference type="NCBI Taxonomy" id="13677"/>
    <lineage>
        <taxon>Eukaryota</taxon>
        <taxon>Metazoa</taxon>
        <taxon>Chordata</taxon>
        <taxon>Craniata</taxon>
        <taxon>Vertebrata</taxon>
        <taxon>Euteleostomi</taxon>
        <taxon>Actinopterygii</taxon>
        <taxon>Neopterygii</taxon>
        <taxon>Teleostei</taxon>
        <taxon>Neoteleostei</taxon>
        <taxon>Acanthomorphata</taxon>
        <taxon>Pelagiaria</taxon>
        <taxon>Scombriformes</taxon>
        <taxon>Scombridae</taxon>
        <taxon>Scomber</taxon>
    </lineage>
</organism>
<comment type="caution">
    <text evidence="2">The sequence shown here is derived from an EMBL/GenBank/DDBJ whole genome shotgun (WGS) entry which is preliminary data.</text>
</comment>
<name>A0AAV1PUF3_SCOSC</name>
<gene>
    <name evidence="2" type="ORF">FSCOSCO3_A005769</name>
</gene>